<evidence type="ECO:0000256" key="1">
    <source>
        <dbReference type="SAM" id="MobiDB-lite"/>
    </source>
</evidence>
<dbReference type="RefSeq" id="XP_021845228.2">
    <property type="nucleotide sequence ID" value="XM_021989536.2"/>
</dbReference>
<evidence type="ECO:0000313" key="3">
    <source>
        <dbReference type="Proteomes" id="UP000813463"/>
    </source>
</evidence>
<dbReference type="KEGG" id="soe:110785087"/>
<dbReference type="Proteomes" id="UP000813463">
    <property type="component" value="Chromosome 2"/>
</dbReference>
<protein>
    <submittedName>
        <fullName evidence="4 5">Uncharacterized membrane protein At1g16860 isoform X1</fullName>
    </submittedName>
</protein>
<keyword evidence="2" id="KW-0472">Membrane</keyword>
<name>A0A9R0JSR1_SPIOL</name>
<dbReference type="InterPro" id="IPR040339">
    <property type="entry name" value="At1g16860-like"/>
</dbReference>
<evidence type="ECO:0000313" key="4">
    <source>
        <dbReference type="RefSeq" id="XP_021845228.2"/>
    </source>
</evidence>
<dbReference type="PANTHER" id="PTHR33709:SF20">
    <property type="entry name" value="OS04G0541900 PROTEIN"/>
    <property type="match status" value="1"/>
</dbReference>
<feature type="transmembrane region" description="Helical" evidence="2">
    <location>
        <begin position="57"/>
        <end position="76"/>
    </location>
</feature>
<keyword evidence="2" id="KW-0812">Transmembrane</keyword>
<feature type="transmembrane region" description="Helical" evidence="2">
    <location>
        <begin position="82"/>
        <end position="103"/>
    </location>
</feature>
<accession>A0A9R0JSR1</accession>
<dbReference type="GeneID" id="110785087"/>
<feature type="region of interest" description="Disordered" evidence="1">
    <location>
        <begin position="1"/>
        <end position="28"/>
    </location>
</feature>
<keyword evidence="3" id="KW-1185">Reference proteome</keyword>
<keyword evidence="2" id="KW-1133">Transmembrane helix</keyword>
<proteinExistence type="predicted"/>
<evidence type="ECO:0000256" key="2">
    <source>
        <dbReference type="SAM" id="Phobius"/>
    </source>
</evidence>
<organism evidence="3 4">
    <name type="scientific">Spinacia oleracea</name>
    <name type="common">Spinach</name>
    <dbReference type="NCBI Taxonomy" id="3562"/>
    <lineage>
        <taxon>Eukaryota</taxon>
        <taxon>Viridiplantae</taxon>
        <taxon>Streptophyta</taxon>
        <taxon>Embryophyta</taxon>
        <taxon>Tracheophyta</taxon>
        <taxon>Spermatophyta</taxon>
        <taxon>Magnoliopsida</taxon>
        <taxon>eudicotyledons</taxon>
        <taxon>Gunneridae</taxon>
        <taxon>Pentapetalae</taxon>
        <taxon>Caryophyllales</taxon>
        <taxon>Chenopodiaceae</taxon>
        <taxon>Chenopodioideae</taxon>
        <taxon>Anserineae</taxon>
        <taxon>Spinacia</taxon>
    </lineage>
</organism>
<reference evidence="3" key="1">
    <citation type="journal article" date="2021" name="Nat. Commun.">
        <title>Genomic analyses provide insights into spinach domestication and the genetic basis of agronomic traits.</title>
        <authorList>
            <person name="Cai X."/>
            <person name="Sun X."/>
            <person name="Xu C."/>
            <person name="Sun H."/>
            <person name="Wang X."/>
            <person name="Ge C."/>
            <person name="Zhang Z."/>
            <person name="Wang Q."/>
            <person name="Fei Z."/>
            <person name="Jiao C."/>
            <person name="Wang Q."/>
        </authorList>
    </citation>
    <scope>NUCLEOTIDE SEQUENCE [LARGE SCALE GENOMIC DNA]</scope>
    <source>
        <strain evidence="3">cv. Varoflay</strain>
    </source>
</reference>
<feature type="compositionally biased region" description="Polar residues" evidence="1">
    <location>
        <begin position="1"/>
        <end position="19"/>
    </location>
</feature>
<dbReference type="RefSeq" id="XP_056693690.1">
    <property type="nucleotide sequence ID" value="XM_056837712.1"/>
</dbReference>
<gene>
    <name evidence="4 5" type="primary">LOC110785087</name>
</gene>
<dbReference type="AlphaFoldDB" id="A0A9R0JSR1"/>
<reference evidence="4 5" key="2">
    <citation type="submission" date="2025-05" db="UniProtKB">
        <authorList>
            <consortium name="RefSeq"/>
        </authorList>
    </citation>
    <scope>IDENTIFICATION</scope>
    <source>
        <tissue evidence="4 5">Leaf</tissue>
    </source>
</reference>
<evidence type="ECO:0000313" key="5">
    <source>
        <dbReference type="RefSeq" id="XP_056693690.1"/>
    </source>
</evidence>
<dbReference type="PANTHER" id="PTHR33709">
    <property type="entry name" value="OSJNBA0035M09.9 PROTEIN"/>
    <property type="match status" value="1"/>
</dbReference>
<sequence>MENTGETAATTTLAVSENPENSKKQETEKVMNGISSSSCSSSDAATHYYISIPRTSIYILVFLFIIGVGVSLFILIEVHNALFFLASLSLSSIVASFLIWNTICFRRNTSLLRFLRSFPVSNLRFARHGQLVKITGPVSCGDVSLETSYEKVGRCVYTSTLLYEYIGFGFKALNVKQPFLWRLADSERVCTDFYISDENSGIRTLVKGGYGCRLIPLIVESKLVYTSKNRILSPDLTKWLTDRNLATNSRVIRLEEGYIKEGDCVTVLGMLHRGGDDIAMVVQPPELISTGCLWQRLLLPVNFDGLLLGLL</sequence>